<dbReference type="RefSeq" id="WP_281752829.1">
    <property type="nucleotide sequence ID" value="NZ_BRVP01000005.1"/>
</dbReference>
<sequence>MTQKLTRNNILHKTYKELSIQISLSGLSFCIYNTIGNTVEELQSVTFATRNNSPESLLEEVKKIINSTEILKQNFDTLKVIYLNNLSAFVPDAVFNEELLAEYLKYNIKILPNDFITYDKIEGKELVNVYIPFVNINNFFLDWFGEFEYEHIATVLVNKLLNISKASEGSKVFIHLTNTNEFQLIVINQKKLILYNSFNYNTPEDFIYYVLFVFEQLELDTENIPAILIANTKDDHPLYKILYTYIRFVDIYSEQALFNKYINLTKEEVLENFALINMQ</sequence>
<organism evidence="1 2">
    <name type="scientific">Neptunitalea chrysea</name>
    <dbReference type="NCBI Taxonomy" id="1647581"/>
    <lineage>
        <taxon>Bacteria</taxon>
        <taxon>Pseudomonadati</taxon>
        <taxon>Bacteroidota</taxon>
        <taxon>Flavobacteriia</taxon>
        <taxon>Flavobacteriales</taxon>
        <taxon>Flavobacteriaceae</taxon>
        <taxon>Neptunitalea</taxon>
    </lineage>
</organism>
<evidence type="ECO:0000313" key="1">
    <source>
        <dbReference type="EMBL" id="GLB51857.1"/>
    </source>
</evidence>
<dbReference type="AlphaFoldDB" id="A0A9W6B4T2"/>
<dbReference type="Gene3D" id="3.30.420.250">
    <property type="match status" value="1"/>
</dbReference>
<dbReference type="CDD" id="cd24013">
    <property type="entry name" value="ASKHA_ATPase_BT3980-like"/>
    <property type="match status" value="1"/>
</dbReference>
<gene>
    <name evidence="1" type="ORF">NBRC110019_08960</name>
</gene>
<dbReference type="Proteomes" id="UP001143545">
    <property type="component" value="Unassembled WGS sequence"/>
</dbReference>
<keyword evidence="2" id="KW-1185">Reference proteome</keyword>
<dbReference type="Pfam" id="PF12864">
    <property type="entry name" value="DUF3822"/>
    <property type="match status" value="1"/>
</dbReference>
<evidence type="ECO:0008006" key="3">
    <source>
        <dbReference type="Google" id="ProtNLM"/>
    </source>
</evidence>
<name>A0A9W6B4T2_9FLAO</name>
<proteinExistence type="predicted"/>
<dbReference type="Gene3D" id="3.30.420.260">
    <property type="match status" value="1"/>
</dbReference>
<accession>A0A9W6B4T2</accession>
<dbReference type="InterPro" id="IPR024213">
    <property type="entry name" value="DUF3822"/>
</dbReference>
<dbReference type="EMBL" id="BRVP01000005">
    <property type="protein sequence ID" value="GLB51857.1"/>
    <property type="molecule type" value="Genomic_DNA"/>
</dbReference>
<reference evidence="1" key="1">
    <citation type="submission" date="2022-07" db="EMBL/GenBank/DDBJ databases">
        <title>Taxonomy of Novel Oxalotrophic and Methylotrophic Bacteria.</title>
        <authorList>
            <person name="Sahin N."/>
            <person name="Tani A."/>
        </authorList>
    </citation>
    <scope>NUCLEOTIDE SEQUENCE</scope>
    <source>
        <strain evidence="1">AM327</strain>
    </source>
</reference>
<protein>
    <recommendedName>
        <fullName evidence="3">DUF3822 family protein</fullName>
    </recommendedName>
</protein>
<comment type="caution">
    <text evidence="1">The sequence shown here is derived from an EMBL/GenBank/DDBJ whole genome shotgun (WGS) entry which is preliminary data.</text>
</comment>
<evidence type="ECO:0000313" key="2">
    <source>
        <dbReference type="Proteomes" id="UP001143545"/>
    </source>
</evidence>